<keyword evidence="2" id="KW-1185">Reference proteome</keyword>
<reference evidence="1 2" key="1">
    <citation type="journal article" date="2019" name="Int. J. Syst. Evol. Microbiol.">
        <title>The Global Catalogue of Microorganisms (GCM) 10K type strain sequencing project: providing services to taxonomists for standard genome sequencing and annotation.</title>
        <authorList>
            <consortium name="The Broad Institute Genomics Platform"/>
            <consortium name="The Broad Institute Genome Sequencing Center for Infectious Disease"/>
            <person name="Wu L."/>
            <person name="Ma J."/>
        </authorList>
    </citation>
    <scope>NUCLEOTIDE SEQUENCE [LARGE SCALE GENOMIC DNA]</scope>
    <source>
        <strain evidence="1 2">CGMCC 1.12543</strain>
    </source>
</reference>
<accession>A0ABD5RK34</accession>
<proteinExistence type="predicted"/>
<organism evidence="1 2">
    <name type="scientific">Halomarina salina</name>
    <dbReference type="NCBI Taxonomy" id="1872699"/>
    <lineage>
        <taxon>Archaea</taxon>
        <taxon>Methanobacteriati</taxon>
        <taxon>Methanobacteriota</taxon>
        <taxon>Stenosarchaea group</taxon>
        <taxon>Halobacteria</taxon>
        <taxon>Halobacteriales</taxon>
        <taxon>Natronomonadaceae</taxon>
        <taxon>Halomarina</taxon>
    </lineage>
</organism>
<dbReference type="Proteomes" id="UP001596099">
    <property type="component" value="Unassembled WGS sequence"/>
</dbReference>
<sequence length="65" mass="7548">MKTIEKRVGLLEDDLDDLDDYVLDWTEGADTYLRALRWVVEEKLGVSLKSYLETVEERGELEGTQ</sequence>
<evidence type="ECO:0000313" key="2">
    <source>
        <dbReference type="Proteomes" id="UP001596099"/>
    </source>
</evidence>
<comment type="caution">
    <text evidence="1">The sequence shown here is derived from an EMBL/GenBank/DDBJ whole genome shotgun (WGS) entry which is preliminary data.</text>
</comment>
<dbReference type="AlphaFoldDB" id="A0ABD5RK34"/>
<name>A0ABD5RK34_9EURY</name>
<protein>
    <submittedName>
        <fullName evidence="1">Uncharacterized protein</fullName>
    </submittedName>
</protein>
<dbReference type="EMBL" id="JBHSQH010000001">
    <property type="protein sequence ID" value="MFC5970549.1"/>
    <property type="molecule type" value="Genomic_DNA"/>
</dbReference>
<dbReference type="RefSeq" id="WP_247419956.1">
    <property type="nucleotide sequence ID" value="NZ_JALLGW010000002.1"/>
</dbReference>
<gene>
    <name evidence="1" type="ORF">ACFPYI_04320</name>
</gene>
<evidence type="ECO:0000313" key="1">
    <source>
        <dbReference type="EMBL" id="MFC5970549.1"/>
    </source>
</evidence>